<dbReference type="PANTHER" id="PTHR15020">
    <property type="entry name" value="FLAVIN REDUCTASE-RELATED"/>
    <property type="match status" value="1"/>
</dbReference>
<comment type="caution">
    <text evidence="2">The sequence shown here is derived from an EMBL/GenBank/DDBJ whole genome shotgun (WGS) entry which is preliminary data.</text>
</comment>
<feature type="non-terminal residue" evidence="2">
    <location>
        <position position="366"/>
    </location>
</feature>
<evidence type="ECO:0000256" key="1">
    <source>
        <dbReference type="ARBA" id="ARBA00038376"/>
    </source>
</evidence>
<protein>
    <recommendedName>
        <fullName evidence="4">NAD(P)-binding domain-containing protein</fullName>
    </recommendedName>
</protein>
<dbReference type="AlphaFoldDB" id="A0A8H5EEI3"/>
<dbReference type="Proteomes" id="UP000558688">
    <property type="component" value="Unassembled WGS sequence"/>
</dbReference>
<gene>
    <name evidence="2" type="ORF">FOXYS1_11617</name>
</gene>
<comment type="similarity">
    <text evidence="1">Belongs to the avfA family.</text>
</comment>
<dbReference type="InterPro" id="IPR036291">
    <property type="entry name" value="NAD(P)-bd_dom_sf"/>
</dbReference>
<dbReference type="PANTHER" id="PTHR15020:SF50">
    <property type="entry name" value="UPF0659 PROTEIN YMR090W"/>
    <property type="match status" value="1"/>
</dbReference>
<evidence type="ECO:0008006" key="4">
    <source>
        <dbReference type="Google" id="ProtNLM"/>
    </source>
</evidence>
<name>A0A8H5EEI3_FUSOX</name>
<dbReference type="Gene3D" id="3.40.50.720">
    <property type="entry name" value="NAD(P)-binding Rossmann-like Domain"/>
    <property type="match status" value="1"/>
</dbReference>
<sequence length="366" mass="39921">MMIHPEKPTIACFGATGGCVATALASALNEGFYCTALIRNPDKLRNILITQKGIPSGIVNRYLTIHRGDVKDPTAVAQALVSPTNAKFVVDFILSGVGSRPRFEWSITRPLPLQDTTICEDATKVIYTALSNLSASGITGTTSSQKPLLMAVSAAGCGRKRGIPLPVYLPYHYVVGGPLADKQKMENVILEDGGRHVRDFVLMRPMILTDGKAKGDGQLKVGWEWGVDSDEDRAKEPGPKIGYFMSKEDLGKRQKKAHWDSFLEDGANIWQSAKYLSPGGEAMGNKIPPLKRRDGTTTSDKAEQAEELLSVFLPPLPTVIEDVEHRPAQRDIAMPELTLEEVEEKVMAAKAWKAPGEDGLPAMVWK</sequence>
<organism evidence="2 3">
    <name type="scientific">Fusarium oxysporum</name>
    <name type="common">Fusarium vascular wilt</name>
    <dbReference type="NCBI Taxonomy" id="5507"/>
    <lineage>
        <taxon>Eukaryota</taxon>
        <taxon>Fungi</taxon>
        <taxon>Dikarya</taxon>
        <taxon>Ascomycota</taxon>
        <taxon>Pezizomycotina</taxon>
        <taxon>Sordariomycetes</taxon>
        <taxon>Hypocreomycetidae</taxon>
        <taxon>Hypocreales</taxon>
        <taxon>Nectriaceae</taxon>
        <taxon>Fusarium</taxon>
        <taxon>Fusarium oxysporum species complex</taxon>
    </lineage>
</organism>
<evidence type="ECO:0000313" key="2">
    <source>
        <dbReference type="EMBL" id="KAF5257840.1"/>
    </source>
</evidence>
<proteinExistence type="inferred from homology"/>
<dbReference type="EMBL" id="JAAFOW010002176">
    <property type="protein sequence ID" value="KAF5257840.1"/>
    <property type="molecule type" value="Genomic_DNA"/>
</dbReference>
<reference evidence="2" key="1">
    <citation type="submission" date="2020-02" db="EMBL/GenBank/DDBJ databases">
        <title>Identification and distribution of gene clusters putatively required for synthesis of sphingolipid metabolism inhibitors in phylogenetically diverse species of the filamentous fungus Fusarium.</title>
        <authorList>
            <person name="Kim H.-S."/>
            <person name="Busman M."/>
            <person name="Brown D.W."/>
            <person name="Divon H."/>
            <person name="Uhlig S."/>
            <person name="Proctor R.H."/>
        </authorList>
    </citation>
    <scope>NUCLEOTIDE SEQUENCE [LARGE SCALE GENOMIC DNA]</scope>
    <source>
        <strain evidence="2">NRRL 39464</strain>
    </source>
</reference>
<accession>A0A8H5EEI3</accession>
<dbReference type="PROSITE" id="PS51257">
    <property type="entry name" value="PROKAR_LIPOPROTEIN"/>
    <property type="match status" value="1"/>
</dbReference>
<dbReference type="SUPFAM" id="SSF51735">
    <property type="entry name" value="NAD(P)-binding Rossmann-fold domains"/>
    <property type="match status" value="1"/>
</dbReference>
<evidence type="ECO:0000313" key="3">
    <source>
        <dbReference type="Proteomes" id="UP000558688"/>
    </source>
</evidence>